<dbReference type="Proteomes" id="UP000712157">
    <property type="component" value="Unassembled WGS sequence"/>
</dbReference>
<dbReference type="Pfam" id="PF00557">
    <property type="entry name" value="Peptidase_M24"/>
    <property type="match status" value="1"/>
</dbReference>
<evidence type="ECO:0000313" key="3">
    <source>
        <dbReference type="EMBL" id="MBU9737798.1"/>
    </source>
</evidence>
<accession>A0A949JYY5</accession>
<gene>
    <name evidence="3" type="ORF">KTH89_14725</name>
</gene>
<dbReference type="InterPro" id="IPR029149">
    <property type="entry name" value="Creatin/AminoP/Spt16_N"/>
</dbReference>
<feature type="domain" description="Peptidase M24" evidence="1">
    <location>
        <begin position="170"/>
        <end position="371"/>
    </location>
</feature>
<dbReference type="PANTHER" id="PTHR46112">
    <property type="entry name" value="AMINOPEPTIDASE"/>
    <property type="match status" value="1"/>
</dbReference>
<organism evidence="3 4">
    <name type="scientific">Diplocloster agilis</name>
    <dbReference type="NCBI Taxonomy" id="2850323"/>
    <lineage>
        <taxon>Bacteria</taxon>
        <taxon>Bacillati</taxon>
        <taxon>Bacillota</taxon>
        <taxon>Clostridia</taxon>
        <taxon>Lachnospirales</taxon>
        <taxon>Lachnospiraceae</taxon>
        <taxon>Diplocloster</taxon>
    </lineage>
</organism>
<sequence>MKRVMIPDEEYKQRIARAAKLAGERGLDILVVNGSEADYANTRYLSGFWPVFERAGVAITPSGDCALMVGPESQIFASDFGHIDKVRVLREYRESANPQYPELHPTNFREVFKELGVTGDHIKIGMAAWLDTNLVIYEGIKECYPEAELIRCDDIMTTLRSVKSDNEIACLREAARITEIATQEVIKALRPGVTELQMVGIAQKAIYENGGEYEGLPLYVFSEKSTQHAISRSSYREIQKGDIVQINLAAKIDGYSPSIGMPVSMGPLTGLKKDLVEFCLKAHMWTEKQLKAGVIAADVAKDFIKYFQENGYGENLLYGPCHGLGLIEVEAPWMETISDYPLLPNMTFQIDTFAMGPNFGLRWEKPIVITETGCDLLSPQIGTIHEIEC</sequence>
<dbReference type="SUPFAM" id="SSF55920">
    <property type="entry name" value="Creatinase/aminopeptidase"/>
    <property type="match status" value="1"/>
</dbReference>
<dbReference type="EMBL" id="JAHQCW010000025">
    <property type="protein sequence ID" value="MBU9737798.1"/>
    <property type="molecule type" value="Genomic_DNA"/>
</dbReference>
<dbReference type="AlphaFoldDB" id="A0A949JYY5"/>
<proteinExistence type="predicted"/>
<dbReference type="PANTHER" id="PTHR46112:SF3">
    <property type="entry name" value="AMINOPEPTIDASE YPDF"/>
    <property type="match status" value="1"/>
</dbReference>
<dbReference type="InterPro" id="IPR000587">
    <property type="entry name" value="Creatinase_N"/>
</dbReference>
<dbReference type="InterPro" id="IPR036005">
    <property type="entry name" value="Creatinase/aminopeptidase-like"/>
</dbReference>
<name>A0A949JYY5_9FIRM</name>
<dbReference type="Gene3D" id="3.40.350.10">
    <property type="entry name" value="Creatinase/prolidase N-terminal domain"/>
    <property type="match status" value="1"/>
</dbReference>
<dbReference type="CDD" id="cd01066">
    <property type="entry name" value="APP_MetAP"/>
    <property type="match status" value="1"/>
</dbReference>
<dbReference type="RefSeq" id="WP_158346273.1">
    <property type="nucleotide sequence ID" value="NZ_JAHQCW010000025.1"/>
</dbReference>
<reference evidence="3" key="1">
    <citation type="submission" date="2021-06" db="EMBL/GenBank/DDBJ databases">
        <title>Description of novel taxa of the family Lachnospiraceae.</title>
        <authorList>
            <person name="Chaplin A.V."/>
            <person name="Sokolova S.R."/>
            <person name="Pikina A.P."/>
            <person name="Korzhanova M."/>
            <person name="Belova V."/>
            <person name="Korostin D."/>
            <person name="Efimov B.A."/>
        </authorList>
    </citation>
    <scope>NUCLEOTIDE SEQUENCE</scope>
    <source>
        <strain evidence="3">ASD5720</strain>
    </source>
</reference>
<evidence type="ECO:0000259" key="2">
    <source>
        <dbReference type="Pfam" id="PF01321"/>
    </source>
</evidence>
<evidence type="ECO:0000313" key="4">
    <source>
        <dbReference type="Proteomes" id="UP000712157"/>
    </source>
</evidence>
<comment type="caution">
    <text evidence="3">The sequence shown here is derived from an EMBL/GenBank/DDBJ whole genome shotgun (WGS) entry which is preliminary data.</text>
</comment>
<dbReference type="InterPro" id="IPR050659">
    <property type="entry name" value="Peptidase_M24B"/>
</dbReference>
<dbReference type="SUPFAM" id="SSF53092">
    <property type="entry name" value="Creatinase/prolidase N-terminal domain"/>
    <property type="match status" value="1"/>
</dbReference>
<dbReference type="Gene3D" id="3.90.230.10">
    <property type="entry name" value="Creatinase/methionine aminopeptidase superfamily"/>
    <property type="match status" value="1"/>
</dbReference>
<protein>
    <submittedName>
        <fullName evidence="3">Xaa-Pro peptidase family protein</fullName>
    </submittedName>
</protein>
<evidence type="ECO:0000259" key="1">
    <source>
        <dbReference type="Pfam" id="PF00557"/>
    </source>
</evidence>
<dbReference type="InterPro" id="IPR000994">
    <property type="entry name" value="Pept_M24"/>
</dbReference>
<dbReference type="Pfam" id="PF01321">
    <property type="entry name" value="Creatinase_N"/>
    <property type="match status" value="1"/>
</dbReference>
<keyword evidence="4" id="KW-1185">Reference proteome</keyword>
<feature type="domain" description="Creatinase N-terminal" evidence="2">
    <location>
        <begin position="14"/>
        <end position="162"/>
    </location>
</feature>